<reference evidence="3 4" key="1">
    <citation type="submission" date="2018-11" db="EMBL/GenBank/DDBJ databases">
        <authorList>
            <person name="Kleinhagauer T."/>
            <person name="Glaeser S.P."/>
            <person name="Spergser J."/>
            <person name="Ruckert C."/>
            <person name="Kaempfer P."/>
            <person name="Busse H.-J."/>
        </authorList>
    </citation>
    <scope>NUCLEOTIDE SEQUENCE [LARGE SCALE GENOMIC DNA]</scope>
    <source>
        <strain evidence="3 4">812CH</strain>
    </source>
</reference>
<dbReference type="KEGG" id="cpso:CPPEL_09825"/>
<feature type="compositionally biased region" description="Low complexity" evidence="1">
    <location>
        <begin position="1"/>
        <end position="30"/>
    </location>
</feature>
<dbReference type="RefSeq" id="WP_123960934.1">
    <property type="nucleotide sequence ID" value="NZ_CP033898.1"/>
</dbReference>
<keyword evidence="4" id="KW-1185">Reference proteome</keyword>
<keyword evidence="2" id="KW-0812">Transmembrane</keyword>
<dbReference type="EMBL" id="CP033898">
    <property type="protein sequence ID" value="AZA10068.1"/>
    <property type="molecule type" value="Genomic_DNA"/>
</dbReference>
<dbReference type="Proteomes" id="UP000271426">
    <property type="component" value="Chromosome"/>
</dbReference>
<evidence type="ECO:0000256" key="2">
    <source>
        <dbReference type="SAM" id="Phobius"/>
    </source>
</evidence>
<name>A0A3G6IZG1_9CORY</name>
<feature type="transmembrane region" description="Helical" evidence="2">
    <location>
        <begin position="39"/>
        <end position="59"/>
    </location>
</feature>
<dbReference type="OrthoDB" id="4405424at2"/>
<proteinExistence type="predicted"/>
<evidence type="ECO:0000256" key="1">
    <source>
        <dbReference type="SAM" id="MobiDB-lite"/>
    </source>
</evidence>
<accession>A0A3G6IZG1</accession>
<protein>
    <submittedName>
        <fullName evidence="3">Uncharacterized protein</fullName>
    </submittedName>
</protein>
<keyword evidence="2" id="KW-1133">Transmembrane helix</keyword>
<evidence type="ECO:0000313" key="3">
    <source>
        <dbReference type="EMBL" id="AZA10068.1"/>
    </source>
</evidence>
<organism evidence="3 4">
    <name type="scientific">Corynebacterium pseudopelargi</name>
    <dbReference type="NCBI Taxonomy" id="2080757"/>
    <lineage>
        <taxon>Bacteria</taxon>
        <taxon>Bacillati</taxon>
        <taxon>Actinomycetota</taxon>
        <taxon>Actinomycetes</taxon>
        <taxon>Mycobacteriales</taxon>
        <taxon>Corynebacteriaceae</taxon>
        <taxon>Corynebacterium</taxon>
    </lineage>
</organism>
<evidence type="ECO:0000313" key="4">
    <source>
        <dbReference type="Proteomes" id="UP000271426"/>
    </source>
</evidence>
<feature type="region of interest" description="Disordered" evidence="1">
    <location>
        <begin position="1"/>
        <end position="34"/>
    </location>
</feature>
<sequence length="213" mass="23166">MTQWGPQHQQPQWQDNQQWQTSTSQWQQAPQPQPRRNGWVIGLGVAALVLLGLLAALMLSTRDDSDPVAEAPSSTQTTVTVEEQAPVTVTETVQPPVTVTDRTTVRQTVTTQPSGSDWGRLMNGVTACSNPEYAATNGTDYVSVCRSGGTRVYHGWFNGKALELEGKTTREGYGEYTVDANPNTIEIDGSEVDVYDADGDLAASFAMSNWDAK</sequence>
<dbReference type="AlphaFoldDB" id="A0A3G6IZG1"/>
<keyword evidence="2" id="KW-0472">Membrane</keyword>
<gene>
    <name evidence="3" type="ORF">CPPEL_09825</name>
</gene>